<name>A0ABT5ERS3_9BACT</name>
<comment type="caution">
    <text evidence="1">The sequence shown here is derived from an EMBL/GenBank/DDBJ whole genome shotgun (WGS) entry which is preliminary data.</text>
</comment>
<reference evidence="1 2" key="1">
    <citation type="submission" date="2022-11" db="EMBL/GenBank/DDBJ databases">
        <title>Minimal conservation of predation-associated metabolite biosynthetic gene clusters underscores biosynthetic potential of Myxococcota including descriptions for ten novel species: Archangium lansinium sp. nov., Myxococcus landrumus sp. nov., Nannocystis bai.</title>
        <authorList>
            <person name="Ahearne A."/>
            <person name="Stevens C."/>
            <person name="Dowd S."/>
        </authorList>
    </citation>
    <scope>NUCLEOTIDE SEQUENCE [LARGE SCALE GENOMIC DNA]</scope>
    <source>
        <strain evidence="1 2">RJM3</strain>
    </source>
</reference>
<keyword evidence="2" id="KW-1185">Reference proteome</keyword>
<evidence type="ECO:0000313" key="1">
    <source>
        <dbReference type="EMBL" id="MDC0744523.1"/>
    </source>
</evidence>
<accession>A0ABT5ERS3</accession>
<evidence type="ECO:0000313" key="2">
    <source>
        <dbReference type="Proteomes" id="UP001221411"/>
    </source>
</evidence>
<organism evidence="1 2">
    <name type="scientific">Polyangium mundeleinium</name>
    <dbReference type="NCBI Taxonomy" id="2995306"/>
    <lineage>
        <taxon>Bacteria</taxon>
        <taxon>Pseudomonadati</taxon>
        <taxon>Myxococcota</taxon>
        <taxon>Polyangia</taxon>
        <taxon>Polyangiales</taxon>
        <taxon>Polyangiaceae</taxon>
        <taxon>Polyangium</taxon>
    </lineage>
</organism>
<proteinExistence type="predicted"/>
<dbReference type="RefSeq" id="WP_271921122.1">
    <property type="nucleotide sequence ID" value="NZ_JAQNDO010000001.1"/>
</dbReference>
<dbReference type="EMBL" id="JAQNDO010000001">
    <property type="protein sequence ID" value="MDC0744523.1"/>
    <property type="molecule type" value="Genomic_DNA"/>
</dbReference>
<gene>
    <name evidence="1" type="ORF">POL67_24535</name>
</gene>
<dbReference type="InterPro" id="IPR021866">
    <property type="entry name" value="SpoIIAA-like"/>
</dbReference>
<sequence>MTDDERGRTLVFGPHHARLYPPDVVRVFWIGTMTAEDIETLYTWTDEVVPARVRHFVIADMSRLQTMTAAARKAAATDPRAQRVAGLTVLGANFHMRVLMGMFVKALGLFYRGWTFRMEFFERDAEALAWVEAERAEHAPTSE</sequence>
<protein>
    <submittedName>
        <fullName evidence="1">STAS/SEC14 domain-containing protein</fullName>
    </submittedName>
</protein>
<dbReference type="Pfam" id="PF11964">
    <property type="entry name" value="SpoIIAA-like"/>
    <property type="match status" value="1"/>
</dbReference>
<dbReference type="Proteomes" id="UP001221411">
    <property type="component" value="Unassembled WGS sequence"/>
</dbReference>